<keyword evidence="4 6" id="KW-1133">Transmembrane helix</keyword>
<feature type="transmembrane region" description="Helical" evidence="6">
    <location>
        <begin position="12"/>
        <end position="31"/>
    </location>
</feature>
<name>A0A1F7FAI6_UNCRA</name>
<feature type="transmembrane region" description="Helical" evidence="6">
    <location>
        <begin position="37"/>
        <end position="55"/>
    </location>
</feature>
<feature type="transmembrane region" description="Helical" evidence="6">
    <location>
        <begin position="272"/>
        <end position="289"/>
    </location>
</feature>
<gene>
    <name evidence="7" type="ORF">A2519_02630</name>
</gene>
<feature type="transmembrane region" description="Helical" evidence="6">
    <location>
        <begin position="309"/>
        <end position="336"/>
    </location>
</feature>
<dbReference type="Proteomes" id="UP000179243">
    <property type="component" value="Unassembled WGS sequence"/>
</dbReference>
<dbReference type="GO" id="GO:0016020">
    <property type="term" value="C:membrane"/>
    <property type="evidence" value="ECO:0007669"/>
    <property type="project" value="UniProtKB-SubCell"/>
</dbReference>
<feature type="transmembrane region" description="Helical" evidence="6">
    <location>
        <begin position="240"/>
        <end position="265"/>
    </location>
</feature>
<dbReference type="Pfam" id="PF01594">
    <property type="entry name" value="AI-2E_transport"/>
    <property type="match status" value="1"/>
</dbReference>
<dbReference type="EMBL" id="MFYX01000084">
    <property type="protein sequence ID" value="OGK03643.1"/>
    <property type="molecule type" value="Genomic_DNA"/>
</dbReference>
<sequence>MDNKIVSLERPLPVGLWVFLGVLAIIIALNAALILPYVLAILMGIMLKVIANRLFCHLRNKGMGPKLSAVIVIAGFLVLLITPLSIFLTIAVRQTVALVQWFSQNDIFSLNLFIQKIVKIGPMDDLFGGADALERLIRNGLQNEGLILANAVLSMGQKLPYLGLQLLIALITCFFLLLDGRNFVLWFADKMPMDPDVQEKIIQSFKNTSVSVVWSSLAAAATQALLMFIAFLAIGIPGAFMAAGVTFIFAWIPIIGSIPVWLAGIVYLYSKGAILGLTFMVAAGLIIGVTDNIVRTIVLKGKSNMHPLISLIAILGGIRLFGILGVFVGPILAGILKSLLEIWPVIGRRFGILRQIPVEPKIDR</sequence>
<reference evidence="7 8" key="1">
    <citation type="journal article" date="2016" name="Nat. Commun.">
        <title>Thousands of microbial genomes shed light on interconnected biogeochemical processes in an aquifer system.</title>
        <authorList>
            <person name="Anantharaman K."/>
            <person name="Brown C.T."/>
            <person name="Hug L.A."/>
            <person name="Sharon I."/>
            <person name="Castelle C.J."/>
            <person name="Probst A.J."/>
            <person name="Thomas B.C."/>
            <person name="Singh A."/>
            <person name="Wilkins M.J."/>
            <person name="Karaoz U."/>
            <person name="Brodie E.L."/>
            <person name="Williams K.H."/>
            <person name="Hubbard S.S."/>
            <person name="Banfield J.F."/>
        </authorList>
    </citation>
    <scope>NUCLEOTIDE SEQUENCE [LARGE SCALE GENOMIC DNA]</scope>
</reference>
<evidence type="ECO:0000256" key="6">
    <source>
        <dbReference type="SAM" id="Phobius"/>
    </source>
</evidence>
<feature type="transmembrane region" description="Helical" evidence="6">
    <location>
        <begin position="209"/>
        <end position="234"/>
    </location>
</feature>
<evidence type="ECO:0000256" key="5">
    <source>
        <dbReference type="ARBA" id="ARBA00023136"/>
    </source>
</evidence>
<evidence type="ECO:0000256" key="3">
    <source>
        <dbReference type="ARBA" id="ARBA00022692"/>
    </source>
</evidence>
<organism evidence="7 8">
    <name type="scientific">Candidatus Raymondbacteria bacterium RIFOXYD12_FULL_49_13</name>
    <dbReference type="NCBI Taxonomy" id="1817890"/>
    <lineage>
        <taxon>Bacteria</taxon>
        <taxon>Raymondiibacteriota</taxon>
    </lineage>
</organism>
<feature type="transmembrane region" description="Helical" evidence="6">
    <location>
        <begin position="162"/>
        <end position="188"/>
    </location>
</feature>
<accession>A0A1F7FAI6</accession>
<keyword evidence="5 6" id="KW-0472">Membrane</keyword>
<evidence type="ECO:0000256" key="4">
    <source>
        <dbReference type="ARBA" id="ARBA00022989"/>
    </source>
</evidence>
<comment type="similarity">
    <text evidence="2">Belongs to the autoinducer-2 exporter (AI-2E) (TC 2.A.86) family.</text>
</comment>
<comment type="subcellular location">
    <subcellularLocation>
        <location evidence="1">Membrane</location>
        <topology evidence="1">Multi-pass membrane protein</topology>
    </subcellularLocation>
</comment>
<dbReference type="PANTHER" id="PTHR21716:SF4">
    <property type="entry name" value="TRANSMEMBRANE PROTEIN 245"/>
    <property type="match status" value="1"/>
</dbReference>
<dbReference type="PANTHER" id="PTHR21716">
    <property type="entry name" value="TRANSMEMBRANE PROTEIN"/>
    <property type="match status" value="1"/>
</dbReference>
<protein>
    <recommendedName>
        <fullName evidence="9">AI-2E family transporter</fullName>
    </recommendedName>
</protein>
<dbReference type="InterPro" id="IPR002549">
    <property type="entry name" value="AI-2E-like"/>
</dbReference>
<evidence type="ECO:0000313" key="8">
    <source>
        <dbReference type="Proteomes" id="UP000179243"/>
    </source>
</evidence>
<evidence type="ECO:0008006" key="9">
    <source>
        <dbReference type="Google" id="ProtNLM"/>
    </source>
</evidence>
<evidence type="ECO:0000313" key="7">
    <source>
        <dbReference type="EMBL" id="OGK03643.1"/>
    </source>
</evidence>
<evidence type="ECO:0000256" key="2">
    <source>
        <dbReference type="ARBA" id="ARBA00009773"/>
    </source>
</evidence>
<comment type="caution">
    <text evidence="7">The sequence shown here is derived from an EMBL/GenBank/DDBJ whole genome shotgun (WGS) entry which is preliminary data.</text>
</comment>
<evidence type="ECO:0000256" key="1">
    <source>
        <dbReference type="ARBA" id="ARBA00004141"/>
    </source>
</evidence>
<dbReference type="AlphaFoldDB" id="A0A1F7FAI6"/>
<keyword evidence="3 6" id="KW-0812">Transmembrane</keyword>
<feature type="transmembrane region" description="Helical" evidence="6">
    <location>
        <begin position="67"/>
        <end position="92"/>
    </location>
</feature>
<proteinExistence type="inferred from homology"/>